<keyword evidence="6" id="KW-1185">Reference proteome</keyword>
<evidence type="ECO:0000313" key="5">
    <source>
        <dbReference type="Proteomes" id="UP000198612"/>
    </source>
</evidence>
<organism evidence="4 5">
    <name type="scientific">Halanaerobium congolense</name>
    <dbReference type="NCBI Taxonomy" id="54121"/>
    <lineage>
        <taxon>Bacteria</taxon>
        <taxon>Bacillati</taxon>
        <taxon>Bacillota</taxon>
        <taxon>Clostridia</taxon>
        <taxon>Halanaerobiales</taxon>
        <taxon>Halanaerobiaceae</taxon>
        <taxon>Halanaerobium</taxon>
    </lineage>
</organism>
<dbReference type="SUPFAM" id="SSF52540">
    <property type="entry name" value="P-loop containing nucleoside triphosphate hydrolases"/>
    <property type="match status" value="1"/>
</dbReference>
<dbReference type="Proteomes" id="UP000198612">
    <property type="component" value="Unassembled WGS sequence"/>
</dbReference>
<evidence type="ECO:0000313" key="3">
    <source>
        <dbReference type="EMBL" id="SDF56349.1"/>
    </source>
</evidence>
<sequence>MINAVTGRDQYLYDSLIKELEKAEEIKIIVSFLRESGAHLLAGPLKKAALKNGANIKILTSRYLNITEPSALYLLKDKLGDLAELKFFADQEMEAQAISFHPKAYFFKNKSEQIIYIGSSNISYSALHGGIDWNYRLEREKDEEAFKEFTEEFNDLYHNYSIEITDQLLKSYAADWVKPSISREVDKKAYIKKEKEYQDHKNKVQKEKKKPKPRGAQIEALYELRLAREEGYQEGIVAAATGVGKTYLTAI</sequence>
<reference evidence="5 6" key="1">
    <citation type="submission" date="2016-10" db="EMBL/GenBank/DDBJ databases">
        <authorList>
            <person name="Varghese N."/>
            <person name="Submissions S."/>
        </authorList>
    </citation>
    <scope>NUCLEOTIDE SEQUENCE [LARGE SCALE GENOMIC DNA]</scope>
    <source>
        <strain evidence="3 6">WG2</strain>
        <strain evidence="4 5">WG5</strain>
    </source>
</reference>
<dbReference type="GO" id="GO:0016787">
    <property type="term" value="F:hydrolase activity"/>
    <property type="evidence" value="ECO:0007669"/>
    <property type="project" value="InterPro"/>
</dbReference>
<dbReference type="Gene3D" id="3.30.870.10">
    <property type="entry name" value="Endonuclease Chain A"/>
    <property type="match status" value="1"/>
</dbReference>
<dbReference type="EMBL" id="FOHG01000015">
    <property type="protein sequence ID" value="SES98986.1"/>
    <property type="molecule type" value="Genomic_DNA"/>
</dbReference>
<evidence type="ECO:0000313" key="4">
    <source>
        <dbReference type="EMBL" id="SES98986.1"/>
    </source>
</evidence>
<dbReference type="EMBL" id="FNBJ01000015">
    <property type="protein sequence ID" value="SDF56349.1"/>
    <property type="molecule type" value="Genomic_DNA"/>
</dbReference>
<dbReference type="Pfam" id="PF04851">
    <property type="entry name" value="ResIII"/>
    <property type="match status" value="1"/>
</dbReference>
<accession>A0A1I0AX80</accession>
<proteinExistence type="predicted"/>
<dbReference type="GO" id="GO:0005524">
    <property type="term" value="F:ATP binding"/>
    <property type="evidence" value="ECO:0007669"/>
    <property type="project" value="InterPro"/>
</dbReference>
<dbReference type="GO" id="GO:0003677">
    <property type="term" value="F:DNA binding"/>
    <property type="evidence" value="ECO:0007669"/>
    <property type="project" value="InterPro"/>
</dbReference>
<evidence type="ECO:0000259" key="1">
    <source>
        <dbReference type="Pfam" id="PF04851"/>
    </source>
</evidence>
<gene>
    <name evidence="3" type="ORF">SAMN04488598_11536</name>
    <name evidence="4" type="ORF">SAMN04515652_11536</name>
</gene>
<dbReference type="InterPro" id="IPR006935">
    <property type="entry name" value="Helicase/UvrB_N"/>
</dbReference>
<protein>
    <submittedName>
        <fullName evidence="4">HKD family nuclease</fullName>
    </submittedName>
</protein>
<feature type="domain" description="Phospholipase D-like" evidence="2">
    <location>
        <begin position="16"/>
        <end position="156"/>
    </location>
</feature>
<dbReference type="InterPro" id="IPR025202">
    <property type="entry name" value="PLD-like_dom"/>
</dbReference>
<evidence type="ECO:0000313" key="6">
    <source>
        <dbReference type="Proteomes" id="UP000199519"/>
    </source>
</evidence>
<dbReference type="InterPro" id="IPR027417">
    <property type="entry name" value="P-loop_NTPase"/>
</dbReference>
<dbReference type="AlphaFoldDB" id="A0A1I0AX80"/>
<dbReference type="SUPFAM" id="SSF56024">
    <property type="entry name" value="Phospholipase D/nuclease"/>
    <property type="match status" value="1"/>
</dbReference>
<feature type="domain" description="Helicase/UvrB N-terminal" evidence="1">
    <location>
        <begin position="212"/>
        <end position="250"/>
    </location>
</feature>
<dbReference type="Gene3D" id="3.40.50.300">
    <property type="entry name" value="P-loop containing nucleotide triphosphate hydrolases"/>
    <property type="match status" value="1"/>
</dbReference>
<dbReference type="RefSeq" id="WP_256208177.1">
    <property type="nucleotide sequence ID" value="NZ_FNBJ01000015.1"/>
</dbReference>
<evidence type="ECO:0000259" key="2">
    <source>
        <dbReference type="Pfam" id="PF13091"/>
    </source>
</evidence>
<name>A0A1I0AX80_9FIRM</name>
<dbReference type="Pfam" id="PF13091">
    <property type="entry name" value="PLDc_2"/>
    <property type="match status" value="1"/>
</dbReference>
<dbReference type="Proteomes" id="UP000199519">
    <property type="component" value="Unassembled WGS sequence"/>
</dbReference>